<keyword evidence="2" id="KW-1185">Reference proteome</keyword>
<organism evidence="1 2">
    <name type="scientific">Phreatobacter oligotrophus</name>
    <dbReference type="NCBI Taxonomy" id="1122261"/>
    <lineage>
        <taxon>Bacteria</taxon>
        <taxon>Pseudomonadati</taxon>
        <taxon>Pseudomonadota</taxon>
        <taxon>Alphaproteobacteria</taxon>
        <taxon>Hyphomicrobiales</taxon>
        <taxon>Phreatobacteraceae</taxon>
        <taxon>Phreatobacter</taxon>
    </lineage>
</organism>
<name>A0A2T4ZIR9_9HYPH</name>
<accession>A0A2T4ZIR9</accession>
<dbReference type="RefSeq" id="WP_108174314.1">
    <property type="nucleotide sequence ID" value="NZ_PZZL01000001.1"/>
</dbReference>
<sequence length="345" mass="39982">MRAPIELRMHDTHIGIWQASAHDPSFRDEVYGGLIRLMRARGWTIGQDPHTRRHYACLSPNHRLGRKGDLRCSIQLAGRSITVEVWAETWPLVHSNGHRYDFDKLQRMTYLDRLRFLLERRHIAAWLRTIAPVTGAEPPRKPLPPMDTIAREYRTSWHKDKAIGRPVCTDDRNRTSADGALLEHGQTVWMRDRSGRWIRGQAFYRINNVWFMVAGSDLHYPGCFQLYAKAPADPREKRNARLARERLEAEHRKAVANHRYRRAEILHRLICEGTAVWRIWSRKNDAWYRTGCAGYTTDRSTAGLYTRAEAEAEVRRVPHNLEAHGPDGAVFRVEAARHAEAEHAA</sequence>
<dbReference type="AlphaFoldDB" id="A0A2T4ZIR9"/>
<evidence type="ECO:0000313" key="1">
    <source>
        <dbReference type="EMBL" id="PTM61876.1"/>
    </source>
</evidence>
<proteinExistence type="predicted"/>
<gene>
    <name evidence="1" type="ORF">C8P69_101548</name>
</gene>
<dbReference type="EMBL" id="PZZL01000001">
    <property type="protein sequence ID" value="PTM61876.1"/>
    <property type="molecule type" value="Genomic_DNA"/>
</dbReference>
<protein>
    <submittedName>
        <fullName evidence="1">Uncharacterized protein</fullName>
    </submittedName>
</protein>
<comment type="caution">
    <text evidence="1">The sequence shown here is derived from an EMBL/GenBank/DDBJ whole genome shotgun (WGS) entry which is preliminary data.</text>
</comment>
<dbReference type="OrthoDB" id="2900194at2"/>
<evidence type="ECO:0000313" key="2">
    <source>
        <dbReference type="Proteomes" id="UP000241808"/>
    </source>
</evidence>
<reference evidence="1 2" key="1">
    <citation type="submission" date="2018-04" db="EMBL/GenBank/DDBJ databases">
        <title>Genomic Encyclopedia of Archaeal and Bacterial Type Strains, Phase II (KMG-II): from individual species to whole genera.</title>
        <authorList>
            <person name="Goeker M."/>
        </authorList>
    </citation>
    <scope>NUCLEOTIDE SEQUENCE [LARGE SCALE GENOMIC DNA]</scope>
    <source>
        <strain evidence="1 2">DSM 25521</strain>
    </source>
</reference>
<dbReference type="Proteomes" id="UP000241808">
    <property type="component" value="Unassembled WGS sequence"/>
</dbReference>